<evidence type="ECO:0000256" key="7">
    <source>
        <dbReference type="SAM" id="MobiDB-lite"/>
    </source>
</evidence>
<dbReference type="GO" id="GO:0030906">
    <property type="term" value="C:retromer, cargo-selective complex"/>
    <property type="evidence" value="ECO:0007669"/>
    <property type="project" value="InterPro"/>
</dbReference>
<accession>A0A0B7NGS4</accession>
<dbReference type="Pfam" id="PF03635">
    <property type="entry name" value="Vps35"/>
    <property type="match status" value="1"/>
</dbReference>
<keyword evidence="3 6" id="KW-0813">Transport</keyword>
<dbReference type="PANTHER" id="PTHR11099">
    <property type="entry name" value="VACUOLAR SORTING PROTEIN 35"/>
    <property type="match status" value="1"/>
</dbReference>
<sequence length="969" mass="110276">MSNSMMSPAPIEDQAKLLDEVLNVVKVQAHLMKKCLENNKLMDGLKHCSNMLAELRTSALTPKNYYELYMSIFDAMRHLTAFLTEAHAAGRHHLADLYELVQYAGNIVPRLYLMITVGAAYMSMPDAPVREIMRDMMEMTRGVQHPIRGLFLRYYLSSMTRDYLPVGEGSGPEGNVFESINFILTNFTEMNKLWVRLQHQGHSRDREKREAERKELRILVGTNLVRLSQLDGVDLKIYQKDILPGILDQVVSCRDVIAQEYLMEVITQVFPDDFHLRTLQPFLSATAQLHPKVNVKQIIISLIDRLAAFAAREAEGEEPNEAKRQREENIRRIAEQKKRKLQGLQPEEEEEEEEEQKQEEKSIEKDEQAEQHVEQADQEEQEATSKDEENATVEPLGAGDKADDVENEAQEAEEETEVAEEKPVSTGDLSEEKEEDAVKRVRGIPEDVELFVVFWGQIVELVKARPDLSIQDLTALLVSLINLSLSCYPEKIDYVDQILAYAKDKVLEFSDSPDLHSKATEANLLGLLLAPIQHYSSALYLLALANYQPLLVLQPYSTRQQTAYAVVNSILKNTTVIDIPEDVHGVLELCDVLLRDQKDAPVTAAVAPQQSYGGGRQRNMELSFEQEEYMEKQGLLARMIHLFKSEKEDTQFLLLSAARKQFGDGGDRIRYTFPPLIVSAVKLARRYKLLEEQDEIWEKKTSALFRFIHQVISTLYHKCEVADNCLHLFLLAGQSADECGFEEIAYEFFVEAFTIYEESISESRAQFQAITCIIGALQQTRVFSADNYDTLITKAALHSSKLLKKPDQCRGVYLSSHLWWATERGISESDLPEGEKATLFRDGKRALECLQKALKIADSCMDPVTNVELFVEILNRYIYYFEKGNEAVTVKYLNGLIDLINTNLSNMDNPDQHPPTSNSSSLVEHDGPVSDYVRRHFRATLLHLQNCKEQAARTDVQDSKYSELDLGDI</sequence>
<feature type="compositionally biased region" description="Acidic residues" evidence="7">
    <location>
        <begin position="403"/>
        <end position="418"/>
    </location>
</feature>
<dbReference type="GO" id="GO:0005770">
    <property type="term" value="C:late endosome"/>
    <property type="evidence" value="ECO:0007669"/>
    <property type="project" value="TreeGrafter"/>
</dbReference>
<organism evidence="8 9">
    <name type="scientific">Parasitella parasitica</name>
    <dbReference type="NCBI Taxonomy" id="35722"/>
    <lineage>
        <taxon>Eukaryota</taxon>
        <taxon>Fungi</taxon>
        <taxon>Fungi incertae sedis</taxon>
        <taxon>Mucoromycota</taxon>
        <taxon>Mucoromycotina</taxon>
        <taxon>Mucoromycetes</taxon>
        <taxon>Mucorales</taxon>
        <taxon>Mucorineae</taxon>
        <taxon>Mucoraceae</taxon>
        <taxon>Parasitella</taxon>
    </lineage>
</organism>
<dbReference type="PANTHER" id="PTHR11099:SF0">
    <property type="entry name" value="VACUOLAR PROTEIN SORTING-ASSOCIATED PROTEIN 35"/>
    <property type="match status" value="1"/>
</dbReference>
<feature type="region of interest" description="Disordered" evidence="7">
    <location>
        <begin position="337"/>
        <end position="438"/>
    </location>
</feature>
<protein>
    <recommendedName>
        <fullName evidence="6">Vacuolar protein sorting-associated protein 35</fullName>
    </recommendedName>
</protein>
<evidence type="ECO:0000313" key="8">
    <source>
        <dbReference type="EMBL" id="CEP16622.1"/>
    </source>
</evidence>
<evidence type="ECO:0000256" key="2">
    <source>
        <dbReference type="ARBA" id="ARBA00006536"/>
    </source>
</evidence>
<evidence type="ECO:0000256" key="5">
    <source>
        <dbReference type="ARBA" id="ARBA00023136"/>
    </source>
</evidence>
<keyword evidence="5" id="KW-0472">Membrane</keyword>
<dbReference type="PIRSF" id="PIRSF009375">
    <property type="entry name" value="Retromer_Vps35"/>
    <property type="match status" value="1"/>
</dbReference>
<dbReference type="GO" id="GO:0006886">
    <property type="term" value="P:intracellular protein transport"/>
    <property type="evidence" value="ECO:0007669"/>
    <property type="project" value="TreeGrafter"/>
</dbReference>
<comment type="similarity">
    <text evidence="2 6">Belongs to the VPS35 family.</text>
</comment>
<evidence type="ECO:0000256" key="1">
    <source>
        <dbReference type="ARBA" id="ARBA00004170"/>
    </source>
</evidence>
<dbReference type="Proteomes" id="UP000054107">
    <property type="component" value="Unassembled WGS sequence"/>
</dbReference>
<dbReference type="OrthoDB" id="10258141at2759"/>
<dbReference type="InterPro" id="IPR042491">
    <property type="entry name" value="Vps35_C"/>
</dbReference>
<evidence type="ECO:0000256" key="6">
    <source>
        <dbReference type="PIRNR" id="PIRNR009375"/>
    </source>
</evidence>
<dbReference type="GO" id="GO:0042147">
    <property type="term" value="P:retrograde transport, endosome to Golgi"/>
    <property type="evidence" value="ECO:0007669"/>
    <property type="project" value="InterPro"/>
</dbReference>
<gene>
    <name evidence="8" type="primary">PARPA_10894.1 scaffold 41979</name>
</gene>
<comment type="function">
    <text evidence="6">Plays a role in vesicular protein sorting.</text>
</comment>
<comment type="subcellular location">
    <subcellularLocation>
        <location evidence="1">Membrane</location>
        <topology evidence="1">Peripheral membrane protein</topology>
    </subcellularLocation>
</comment>
<feature type="compositionally biased region" description="Acidic residues" evidence="7">
    <location>
        <begin position="346"/>
        <end position="357"/>
    </location>
</feature>
<dbReference type="FunFam" id="1.25.40.660:FF:000002">
    <property type="entry name" value="Vacuolar protein sorting-associated protein 35"/>
    <property type="match status" value="1"/>
</dbReference>
<reference evidence="8 9" key="1">
    <citation type="submission" date="2014-09" db="EMBL/GenBank/DDBJ databases">
        <authorList>
            <person name="Ellenberger Sabrina"/>
        </authorList>
    </citation>
    <scope>NUCLEOTIDE SEQUENCE [LARGE SCALE GENOMIC DNA]</scope>
    <source>
        <strain evidence="8 9">CBS 412.66</strain>
    </source>
</reference>
<dbReference type="InterPro" id="IPR005378">
    <property type="entry name" value="Vps35"/>
</dbReference>
<name>A0A0B7NGS4_9FUNG</name>
<evidence type="ECO:0000256" key="3">
    <source>
        <dbReference type="ARBA" id="ARBA00022448"/>
    </source>
</evidence>
<evidence type="ECO:0000313" key="9">
    <source>
        <dbReference type="Proteomes" id="UP000054107"/>
    </source>
</evidence>
<proteinExistence type="inferred from homology"/>
<keyword evidence="9" id="KW-1185">Reference proteome</keyword>
<evidence type="ECO:0000256" key="4">
    <source>
        <dbReference type="ARBA" id="ARBA00022927"/>
    </source>
</evidence>
<dbReference type="GO" id="GO:0005829">
    <property type="term" value="C:cytosol"/>
    <property type="evidence" value="ECO:0007669"/>
    <property type="project" value="GOC"/>
</dbReference>
<dbReference type="Gene3D" id="1.25.40.660">
    <property type="entry name" value="Vacuolar protein sorting-associated protein 35, helical subcomplex Vps35-C"/>
    <property type="match status" value="1"/>
</dbReference>
<feature type="compositionally biased region" description="Basic and acidic residues" evidence="7">
    <location>
        <begin position="358"/>
        <end position="375"/>
    </location>
</feature>
<dbReference type="EMBL" id="LN733219">
    <property type="protein sequence ID" value="CEP16622.1"/>
    <property type="molecule type" value="Genomic_DNA"/>
</dbReference>
<dbReference type="AlphaFoldDB" id="A0A0B7NGS4"/>
<dbReference type="STRING" id="35722.A0A0B7NGS4"/>
<keyword evidence="4 6" id="KW-0653">Protein transport</keyword>